<sequence>MRIVDLEDLARKTKWMEKHADKLIISDDGYKVIIVEETSKPKTDDVRKLDNTVNAIKRGLLKNILGLNPSRIIAVIHSLKRLDSMIYRMLIRRSKYDTIYCKASCNRELNIIVKRHKIY</sequence>
<dbReference type="Proteomes" id="UP000002573">
    <property type="component" value="Chromosome"/>
</dbReference>
<dbReference type="KEGG" id="shc:Shell_0857"/>
<reference evidence="1 2" key="2">
    <citation type="journal article" date="2011" name="Stand. Genomic Sci.">
        <title>Complete genome sequence of Staphylothermus hellenicus P8.</title>
        <authorList>
            <person name="Anderson I."/>
            <person name="Wirth R."/>
            <person name="Lucas S."/>
            <person name="Copeland A."/>
            <person name="Lapidus A."/>
            <person name="Cheng J.F."/>
            <person name="Goodwin L."/>
            <person name="Pitluck S."/>
            <person name="Davenport K."/>
            <person name="Detter J.C."/>
            <person name="Han C."/>
            <person name="Tapia R."/>
            <person name="Land M."/>
            <person name="Hauser L."/>
            <person name="Pati A."/>
            <person name="Mikhailova N."/>
            <person name="Woyke T."/>
            <person name="Klenk H.P."/>
            <person name="Kyrpides N."/>
            <person name="Ivanova N."/>
        </authorList>
    </citation>
    <scope>NUCLEOTIDE SEQUENCE [LARGE SCALE GENOMIC DNA]</scope>
    <source>
        <strain evidence="2">DSM 12710 / JCM 10830 / BK20S6-10-b1 / P8</strain>
    </source>
</reference>
<accession>D7D872</accession>
<dbReference type="AlphaFoldDB" id="D7D872"/>
<dbReference type="RefSeq" id="WP_013143166.1">
    <property type="nucleotide sequence ID" value="NC_014205.1"/>
</dbReference>
<dbReference type="eggNOG" id="arCOG07347">
    <property type="taxonomic scope" value="Archaea"/>
</dbReference>
<organism evidence="1 2">
    <name type="scientific">Staphylothermus hellenicus (strain DSM 12710 / JCM 10830 / BK20S6-10-b1 / P8)</name>
    <dbReference type="NCBI Taxonomy" id="591019"/>
    <lineage>
        <taxon>Archaea</taxon>
        <taxon>Thermoproteota</taxon>
        <taxon>Thermoprotei</taxon>
        <taxon>Desulfurococcales</taxon>
        <taxon>Desulfurococcaceae</taxon>
        <taxon>Staphylothermus</taxon>
    </lineage>
</organism>
<evidence type="ECO:0000313" key="2">
    <source>
        <dbReference type="Proteomes" id="UP000002573"/>
    </source>
</evidence>
<dbReference type="GeneID" id="9234146"/>
<evidence type="ECO:0000313" key="1">
    <source>
        <dbReference type="EMBL" id="ADI31968.1"/>
    </source>
</evidence>
<dbReference type="EMBL" id="CP002051">
    <property type="protein sequence ID" value="ADI31968.1"/>
    <property type="molecule type" value="Genomic_DNA"/>
</dbReference>
<dbReference type="HOGENOM" id="CLU_1912444_0_0_2"/>
<keyword evidence="2" id="KW-1185">Reference proteome</keyword>
<gene>
    <name evidence="1" type="ordered locus">Shell_0857</name>
</gene>
<proteinExistence type="predicted"/>
<reference evidence="2" key="1">
    <citation type="submission" date="2010-05" db="EMBL/GenBank/DDBJ databases">
        <title>Complete sequence of Staphylothermus hellenicus DSM 12710.</title>
        <authorList>
            <consortium name="US DOE Joint Genome Institute"/>
            <person name="Lucas S."/>
            <person name="Copeland A."/>
            <person name="Lapidus A."/>
            <person name="Cheng J.-F."/>
            <person name="Bruce D."/>
            <person name="Goodwin L."/>
            <person name="Pitluck S."/>
            <person name="Davenport K."/>
            <person name="Detter J.C."/>
            <person name="Han C."/>
            <person name="Tapia R."/>
            <person name="Larimer F."/>
            <person name="Land M."/>
            <person name="Hauser L."/>
            <person name="Kyrpides N."/>
            <person name="Mikhailova N."/>
            <person name="Anderson I.J."/>
            <person name="Woyke T."/>
        </authorList>
    </citation>
    <scope>NUCLEOTIDE SEQUENCE [LARGE SCALE GENOMIC DNA]</scope>
    <source>
        <strain evidence="2">DSM 12710 / JCM 10830 / BK20S6-10-b1 / P8</strain>
    </source>
</reference>
<protein>
    <submittedName>
        <fullName evidence="1">Uncharacterized protein</fullName>
    </submittedName>
</protein>
<name>D7D872_STAHD</name>